<keyword evidence="2 4" id="KW-0238">DNA-binding</keyword>
<dbReference type="InterPro" id="IPR009057">
    <property type="entry name" value="Homeodomain-like_sf"/>
</dbReference>
<evidence type="ECO:0000256" key="2">
    <source>
        <dbReference type="ARBA" id="ARBA00023125"/>
    </source>
</evidence>
<evidence type="ECO:0000256" key="1">
    <source>
        <dbReference type="ARBA" id="ARBA00023015"/>
    </source>
</evidence>
<feature type="domain" description="HTH tetR-type" evidence="5">
    <location>
        <begin position="2"/>
        <end position="62"/>
    </location>
</feature>
<evidence type="ECO:0000313" key="6">
    <source>
        <dbReference type="EMBL" id="SJN16720.1"/>
    </source>
</evidence>
<dbReference type="PANTHER" id="PTHR47506:SF1">
    <property type="entry name" value="HTH-TYPE TRANSCRIPTIONAL REGULATOR YJDC"/>
    <property type="match status" value="1"/>
</dbReference>
<dbReference type="InterPro" id="IPR001647">
    <property type="entry name" value="HTH_TetR"/>
</dbReference>
<accession>A0A1R4IA87</accession>
<dbReference type="InterPro" id="IPR036271">
    <property type="entry name" value="Tet_transcr_reg_TetR-rel_C_sf"/>
</dbReference>
<dbReference type="STRING" id="1255658.FM114_00715"/>
<dbReference type="SUPFAM" id="SSF48498">
    <property type="entry name" value="Tetracyclin repressor-like, C-terminal domain"/>
    <property type="match status" value="1"/>
</dbReference>
<dbReference type="PROSITE" id="PS50977">
    <property type="entry name" value="HTH_TETR_2"/>
    <property type="match status" value="1"/>
</dbReference>
<dbReference type="Proteomes" id="UP000188342">
    <property type="component" value="Unassembled WGS sequence"/>
</dbReference>
<proteinExistence type="predicted"/>
<evidence type="ECO:0000259" key="5">
    <source>
        <dbReference type="PROSITE" id="PS50977"/>
    </source>
</evidence>
<dbReference type="Gene3D" id="1.10.357.10">
    <property type="entry name" value="Tetracycline Repressor, domain 2"/>
    <property type="match status" value="1"/>
</dbReference>
<dbReference type="Pfam" id="PF00440">
    <property type="entry name" value="TetR_N"/>
    <property type="match status" value="1"/>
</dbReference>
<evidence type="ECO:0000256" key="3">
    <source>
        <dbReference type="ARBA" id="ARBA00023163"/>
    </source>
</evidence>
<dbReference type="RefSeq" id="WP_179110534.1">
    <property type="nucleotide sequence ID" value="NZ_FUKQ01000002.1"/>
</dbReference>
<sequence>MQDKRIEIVEGVWSVIAQQGIAAVSVRSVAAAAGVSPGRVQHYFATKTELVRASVEAMLDAAAEANPEALGDPADPATLRALLTHAIEPAASSRAGTSIYFNFVAASVADPWIGHALAQARTGVVDEVERCLRAQGAEADASELALELTLLAEGATQSVFLGWCRSEQALDLIRRSIGRATGLPD</sequence>
<name>A0A1R4IA87_9ACTN</name>
<dbReference type="GO" id="GO:0003677">
    <property type="term" value="F:DNA binding"/>
    <property type="evidence" value="ECO:0007669"/>
    <property type="project" value="UniProtKB-UniRule"/>
</dbReference>
<keyword evidence="1" id="KW-0805">Transcription regulation</keyword>
<keyword evidence="7" id="KW-1185">Reference proteome</keyword>
<gene>
    <name evidence="6" type="ORF">FM114_00715</name>
</gene>
<evidence type="ECO:0000313" key="7">
    <source>
        <dbReference type="Proteomes" id="UP000188342"/>
    </source>
</evidence>
<keyword evidence="3" id="KW-0804">Transcription</keyword>
<organism evidence="6 7">
    <name type="scientific">Luteococcus japonicus LSP_Lj1</name>
    <dbReference type="NCBI Taxonomy" id="1255658"/>
    <lineage>
        <taxon>Bacteria</taxon>
        <taxon>Bacillati</taxon>
        <taxon>Actinomycetota</taxon>
        <taxon>Actinomycetes</taxon>
        <taxon>Propionibacteriales</taxon>
        <taxon>Propionibacteriaceae</taxon>
        <taxon>Luteococcus</taxon>
    </lineage>
</organism>
<dbReference type="EMBL" id="FUKQ01000002">
    <property type="protein sequence ID" value="SJN16720.1"/>
    <property type="molecule type" value="Genomic_DNA"/>
</dbReference>
<dbReference type="SUPFAM" id="SSF46689">
    <property type="entry name" value="Homeodomain-like"/>
    <property type="match status" value="1"/>
</dbReference>
<feature type="DNA-binding region" description="H-T-H motif" evidence="4">
    <location>
        <begin position="25"/>
        <end position="44"/>
    </location>
</feature>
<evidence type="ECO:0000256" key="4">
    <source>
        <dbReference type="PROSITE-ProRule" id="PRU00335"/>
    </source>
</evidence>
<reference evidence="6 7" key="1">
    <citation type="submission" date="2017-02" db="EMBL/GenBank/DDBJ databases">
        <authorList>
            <person name="Peterson S.W."/>
        </authorList>
    </citation>
    <scope>NUCLEOTIDE SEQUENCE [LARGE SCALE GENOMIC DNA]</scope>
    <source>
        <strain evidence="6 7">LSP_Lj1</strain>
    </source>
</reference>
<dbReference type="PANTHER" id="PTHR47506">
    <property type="entry name" value="TRANSCRIPTIONAL REGULATORY PROTEIN"/>
    <property type="match status" value="1"/>
</dbReference>
<dbReference type="AlphaFoldDB" id="A0A1R4IA87"/>
<protein>
    <submittedName>
        <fullName evidence="6">Transcriptional regulator, TetR family</fullName>
    </submittedName>
</protein>